<dbReference type="GO" id="GO:0016114">
    <property type="term" value="P:terpenoid biosynthetic process"/>
    <property type="evidence" value="ECO:0007669"/>
    <property type="project" value="UniProtKB-UniRule"/>
</dbReference>
<evidence type="ECO:0000256" key="1">
    <source>
        <dbReference type="ARBA" id="ARBA00009684"/>
    </source>
</evidence>
<keyword evidence="9" id="KW-0414">Isoprene biosynthesis</keyword>
<dbReference type="UniPathway" id="UPA00056">
    <property type="reaction ID" value="UER00094"/>
</dbReference>
<dbReference type="PIRSF" id="PIRSF010376">
    <property type="entry name" value="IspE"/>
    <property type="match status" value="1"/>
</dbReference>
<dbReference type="InterPro" id="IPR020568">
    <property type="entry name" value="Ribosomal_Su5_D2-typ_SF"/>
</dbReference>
<evidence type="ECO:0000256" key="9">
    <source>
        <dbReference type="HAMAP-Rule" id="MF_00061"/>
    </source>
</evidence>
<evidence type="ECO:0000313" key="12">
    <source>
        <dbReference type="EMBL" id="BAI79954.1"/>
    </source>
</evidence>
<dbReference type="InterPro" id="IPR036554">
    <property type="entry name" value="GHMP_kinase_C_sf"/>
</dbReference>
<keyword evidence="6 9" id="KW-0418">Kinase</keyword>
<evidence type="ECO:0000256" key="7">
    <source>
        <dbReference type="ARBA" id="ARBA00022840"/>
    </source>
</evidence>
<dbReference type="PANTHER" id="PTHR43527:SF2">
    <property type="entry name" value="4-DIPHOSPHOCYTIDYL-2-C-METHYL-D-ERYTHRITOL KINASE, CHLOROPLASTIC"/>
    <property type="match status" value="1"/>
</dbReference>
<feature type="active site" evidence="9">
    <location>
        <position position="11"/>
    </location>
</feature>
<comment type="function">
    <text evidence="9">Catalyzes the phosphorylation of the position 2 hydroxy group of 4-diphosphocytidyl-2C-methyl-D-erythritol.</text>
</comment>
<keyword evidence="5 9" id="KW-0547">Nucleotide-binding</keyword>
<evidence type="ECO:0000256" key="8">
    <source>
        <dbReference type="ARBA" id="ARBA00032554"/>
    </source>
</evidence>
<gene>
    <name evidence="9 12" type="primary">ispE</name>
    <name evidence="12" type="ordered locus">DEFDS_0460</name>
</gene>
<dbReference type="InterPro" id="IPR004424">
    <property type="entry name" value="IspE"/>
</dbReference>
<feature type="active site" evidence="9">
    <location>
        <position position="135"/>
    </location>
</feature>
<evidence type="ECO:0000256" key="2">
    <source>
        <dbReference type="ARBA" id="ARBA00012052"/>
    </source>
</evidence>
<dbReference type="AlphaFoldDB" id="D3PBI1"/>
<comment type="pathway">
    <text evidence="9">Isoprenoid biosynthesis; isopentenyl diphosphate biosynthesis via DXP pathway; isopentenyl diphosphate from 1-deoxy-D-xylulose 5-phosphate: step 3/6.</text>
</comment>
<dbReference type="InterPro" id="IPR013750">
    <property type="entry name" value="GHMP_kinase_C_dom"/>
</dbReference>
<comment type="similarity">
    <text evidence="1 9">Belongs to the GHMP kinase family. IspE subfamily.</text>
</comment>
<reference evidence="12 13" key="1">
    <citation type="journal article" date="2010" name="DNA Res.">
        <title>Bacterial lifestyle in a deep-sea hydrothermal vent chimney revealed by the genome sequence of the thermophilic bacterium Deferribacter desulfuricans SSM1.</title>
        <authorList>
            <person name="Takaki Y."/>
            <person name="Shimamura S."/>
            <person name="Nakagawa S."/>
            <person name="Fukuhara Y."/>
            <person name="Horikawa H."/>
            <person name="Ankai A."/>
            <person name="Harada T."/>
            <person name="Hosoyama A."/>
            <person name="Oguchi A."/>
            <person name="Fukui S."/>
            <person name="Fujita N."/>
            <person name="Takami H."/>
            <person name="Takai K."/>
        </authorList>
    </citation>
    <scope>NUCLEOTIDE SEQUENCE [LARGE SCALE GENOMIC DNA]</scope>
    <source>
        <strain evidence="13">DSM 14783 / JCM 11476 / NBRC 101012 / SSM1</strain>
    </source>
</reference>
<feature type="domain" description="GHMP kinase N-terminal" evidence="10">
    <location>
        <begin position="65"/>
        <end position="141"/>
    </location>
</feature>
<dbReference type="Gene3D" id="3.30.230.10">
    <property type="match status" value="1"/>
</dbReference>
<dbReference type="eggNOG" id="COG1947">
    <property type="taxonomic scope" value="Bacteria"/>
</dbReference>
<evidence type="ECO:0000259" key="10">
    <source>
        <dbReference type="Pfam" id="PF00288"/>
    </source>
</evidence>
<dbReference type="Pfam" id="PF00288">
    <property type="entry name" value="GHMP_kinases_N"/>
    <property type="match status" value="1"/>
</dbReference>
<dbReference type="Proteomes" id="UP000001520">
    <property type="component" value="Chromosome"/>
</dbReference>
<feature type="domain" description="GHMP kinase C-terminal" evidence="11">
    <location>
        <begin position="200"/>
        <end position="266"/>
    </location>
</feature>
<keyword evidence="13" id="KW-1185">Reference proteome</keyword>
<keyword evidence="7 9" id="KW-0067">ATP-binding</keyword>
<dbReference type="RefSeq" id="WP_013007202.1">
    <property type="nucleotide sequence ID" value="NC_013939.1"/>
</dbReference>
<protein>
    <recommendedName>
        <fullName evidence="3 9">4-diphosphocytidyl-2-C-methyl-D-erythritol kinase</fullName>
        <shortName evidence="9">CMK</shortName>
        <ecNumber evidence="2 9">2.7.1.148</ecNumber>
    </recommendedName>
    <alternativeName>
        <fullName evidence="8 9">4-(cytidine-5'-diphospho)-2-C-methyl-D-erythritol kinase</fullName>
    </alternativeName>
</protein>
<dbReference type="GO" id="GO:0019288">
    <property type="term" value="P:isopentenyl diphosphate biosynthetic process, methylerythritol 4-phosphate pathway"/>
    <property type="evidence" value="ECO:0007669"/>
    <property type="project" value="UniProtKB-UniRule"/>
</dbReference>
<dbReference type="HAMAP" id="MF_00061">
    <property type="entry name" value="IspE"/>
    <property type="match status" value="1"/>
</dbReference>
<evidence type="ECO:0000256" key="4">
    <source>
        <dbReference type="ARBA" id="ARBA00022679"/>
    </source>
</evidence>
<dbReference type="NCBIfam" id="TIGR00154">
    <property type="entry name" value="ispE"/>
    <property type="match status" value="1"/>
</dbReference>
<keyword evidence="4 9" id="KW-0808">Transferase</keyword>
<dbReference type="EMBL" id="AP011529">
    <property type="protein sequence ID" value="BAI79954.1"/>
    <property type="molecule type" value="Genomic_DNA"/>
</dbReference>
<dbReference type="HOGENOM" id="CLU_053057_2_0_0"/>
<accession>D3PBI1</accession>
<proteinExistence type="inferred from homology"/>
<organism evidence="12 13">
    <name type="scientific">Deferribacter desulfuricans (strain DSM 14783 / JCM 11476 / NBRC 101012 / SSM1)</name>
    <dbReference type="NCBI Taxonomy" id="639282"/>
    <lineage>
        <taxon>Bacteria</taxon>
        <taxon>Pseudomonadati</taxon>
        <taxon>Deferribacterota</taxon>
        <taxon>Deferribacteres</taxon>
        <taxon>Deferribacterales</taxon>
        <taxon>Deferribacteraceae</taxon>
        <taxon>Deferribacter</taxon>
    </lineage>
</organism>
<dbReference type="SUPFAM" id="SSF54211">
    <property type="entry name" value="Ribosomal protein S5 domain 2-like"/>
    <property type="match status" value="1"/>
</dbReference>
<sequence length="281" mass="32171">MSYMLSKSYAKINLFLYVTGKREDGYHNIFSLFGKLNFYDVIKIERNKKFQIYCNNKMIPTDKRNFIFKVYEILKKEYGLDLNIKVTLFKNIPIEAGLGGGSSNCAVFLRMINEYFNLNMSKDEMINVLKRVSADAPIFLFDKAVVAEGIGDEILYEVDLPKCYVLLVKPQFGVSTKDAYSSKNLKLTTKPHITNIHSLSNLNELSKLMCNSLETAVFKDYKELYFIKNTMENLGALKSLMSGSGSTIFGLFDSKNQLNNAYNFFKKISNKGYFVLKTNIL</sequence>
<comment type="catalytic activity">
    <reaction evidence="9">
        <text>4-CDP-2-C-methyl-D-erythritol + ATP = 4-CDP-2-C-methyl-D-erythritol 2-phosphate + ADP + H(+)</text>
        <dbReference type="Rhea" id="RHEA:18437"/>
        <dbReference type="ChEBI" id="CHEBI:15378"/>
        <dbReference type="ChEBI" id="CHEBI:30616"/>
        <dbReference type="ChEBI" id="CHEBI:57823"/>
        <dbReference type="ChEBI" id="CHEBI:57919"/>
        <dbReference type="ChEBI" id="CHEBI:456216"/>
        <dbReference type="EC" id="2.7.1.148"/>
    </reaction>
</comment>
<dbReference type="PANTHER" id="PTHR43527">
    <property type="entry name" value="4-DIPHOSPHOCYTIDYL-2-C-METHYL-D-ERYTHRITOL KINASE, CHLOROPLASTIC"/>
    <property type="match status" value="1"/>
</dbReference>
<dbReference type="GO" id="GO:0050515">
    <property type="term" value="F:4-(cytidine 5'-diphospho)-2-C-methyl-D-erythritol kinase activity"/>
    <property type="evidence" value="ECO:0007669"/>
    <property type="project" value="UniProtKB-UniRule"/>
</dbReference>
<evidence type="ECO:0000256" key="3">
    <source>
        <dbReference type="ARBA" id="ARBA00017473"/>
    </source>
</evidence>
<dbReference type="InterPro" id="IPR014721">
    <property type="entry name" value="Ribsml_uS5_D2-typ_fold_subgr"/>
</dbReference>
<evidence type="ECO:0000259" key="11">
    <source>
        <dbReference type="Pfam" id="PF08544"/>
    </source>
</evidence>
<dbReference type="Pfam" id="PF08544">
    <property type="entry name" value="GHMP_kinases_C"/>
    <property type="match status" value="1"/>
</dbReference>
<dbReference type="OrthoDB" id="9809438at2"/>
<dbReference type="GO" id="GO:0005524">
    <property type="term" value="F:ATP binding"/>
    <property type="evidence" value="ECO:0007669"/>
    <property type="project" value="UniProtKB-UniRule"/>
</dbReference>
<feature type="binding site" evidence="9">
    <location>
        <begin position="93"/>
        <end position="103"/>
    </location>
    <ligand>
        <name>ATP</name>
        <dbReference type="ChEBI" id="CHEBI:30616"/>
    </ligand>
</feature>
<dbReference type="SUPFAM" id="SSF55060">
    <property type="entry name" value="GHMP Kinase, C-terminal domain"/>
    <property type="match status" value="1"/>
</dbReference>
<evidence type="ECO:0000256" key="5">
    <source>
        <dbReference type="ARBA" id="ARBA00022741"/>
    </source>
</evidence>
<dbReference type="KEGG" id="ddf:DEFDS_0460"/>
<dbReference type="EC" id="2.7.1.148" evidence="2 9"/>
<evidence type="ECO:0000256" key="6">
    <source>
        <dbReference type="ARBA" id="ARBA00022777"/>
    </source>
</evidence>
<name>D3PBI1_DEFDS</name>
<dbReference type="InterPro" id="IPR006204">
    <property type="entry name" value="GHMP_kinase_N_dom"/>
</dbReference>
<dbReference type="Gene3D" id="3.30.70.890">
    <property type="entry name" value="GHMP kinase, C-terminal domain"/>
    <property type="match status" value="1"/>
</dbReference>
<evidence type="ECO:0000313" key="13">
    <source>
        <dbReference type="Proteomes" id="UP000001520"/>
    </source>
</evidence>
<dbReference type="STRING" id="639282.DEFDS_0460"/>